<dbReference type="Pfam" id="PF01063">
    <property type="entry name" value="Aminotran_4"/>
    <property type="match status" value="1"/>
</dbReference>
<evidence type="ECO:0000313" key="3">
    <source>
        <dbReference type="Proteomes" id="UP000244754"/>
    </source>
</evidence>
<evidence type="ECO:0000256" key="1">
    <source>
        <dbReference type="ARBA" id="ARBA00009320"/>
    </source>
</evidence>
<dbReference type="InterPro" id="IPR043131">
    <property type="entry name" value="BCAT-like_N"/>
</dbReference>
<gene>
    <name evidence="2" type="ORF">C3E79_09115</name>
</gene>
<dbReference type="OrthoDB" id="3199344at2"/>
<dbReference type="Proteomes" id="UP000244754">
    <property type="component" value="Chromosome"/>
</dbReference>
<proteinExistence type="inferred from homology"/>
<dbReference type="AlphaFoldDB" id="A0A2S0WFZ9"/>
<protein>
    <submittedName>
        <fullName evidence="2">Aminodeoxychorismate lyase</fullName>
    </submittedName>
</protein>
<dbReference type="InterPro" id="IPR036038">
    <property type="entry name" value="Aminotransferase-like"/>
</dbReference>
<dbReference type="GO" id="GO:0005829">
    <property type="term" value="C:cytosol"/>
    <property type="evidence" value="ECO:0007669"/>
    <property type="project" value="TreeGrafter"/>
</dbReference>
<evidence type="ECO:0000313" key="2">
    <source>
        <dbReference type="EMBL" id="AWB84612.1"/>
    </source>
</evidence>
<sequence length="306" mass="32775">MESSHLAPQPVIYLVEPFGGSIRRQSPNTPHVFWDDAAVTRGDGIFESILIHRGEAVNLEKHIERFRRSAAALDLPEPGAEHWAHATCEAVADFCRERDSSDGGAPEQAKCVWTMTRGRESTGVPTAWLTVREIDPQVLRQRAEGVKVATAPRGYTIGGQGQEVPWLAVGAKSLNYAASMAAQRWARGRGLDDVIYYDPATGHVLEATTASVVAVKAGRKLRTPPAGPGVLTGTTQQALFAAASERGWRCKARELTVADLLAAESVWLVSSVRLGVRVTQLDGAELGAPGNEEEIRALIGAALGLG</sequence>
<dbReference type="KEGG" id="clia:C3E79_09115"/>
<comment type="similarity">
    <text evidence="1">Belongs to the class-IV pyridoxal-phosphate-dependent aminotransferase family.</text>
</comment>
<organism evidence="2 3">
    <name type="scientific">Corynebacterium liangguodongii</name>
    <dbReference type="NCBI Taxonomy" id="2079535"/>
    <lineage>
        <taxon>Bacteria</taxon>
        <taxon>Bacillati</taxon>
        <taxon>Actinomycetota</taxon>
        <taxon>Actinomycetes</taxon>
        <taxon>Mycobacteriales</taxon>
        <taxon>Corynebacteriaceae</taxon>
        <taxon>Corynebacterium</taxon>
    </lineage>
</organism>
<reference evidence="3" key="1">
    <citation type="submission" date="2018-01" db="EMBL/GenBank/DDBJ databases">
        <authorList>
            <person name="Li J."/>
        </authorList>
    </citation>
    <scope>NUCLEOTIDE SEQUENCE [LARGE SCALE GENOMIC DNA]</scope>
    <source>
        <strain evidence="3">2184</strain>
    </source>
</reference>
<dbReference type="PANTHER" id="PTHR42743:SF11">
    <property type="entry name" value="AMINODEOXYCHORISMATE LYASE"/>
    <property type="match status" value="1"/>
</dbReference>
<dbReference type="GO" id="GO:0016829">
    <property type="term" value="F:lyase activity"/>
    <property type="evidence" value="ECO:0007669"/>
    <property type="project" value="UniProtKB-KW"/>
</dbReference>
<accession>A0A2S0WFZ9</accession>
<dbReference type="SUPFAM" id="SSF56752">
    <property type="entry name" value="D-aminoacid aminotransferase-like PLP-dependent enzymes"/>
    <property type="match status" value="1"/>
</dbReference>
<dbReference type="InterPro" id="IPR001544">
    <property type="entry name" value="Aminotrans_IV"/>
</dbReference>
<dbReference type="PANTHER" id="PTHR42743">
    <property type="entry name" value="AMINO-ACID AMINOTRANSFERASE"/>
    <property type="match status" value="1"/>
</dbReference>
<dbReference type="GO" id="GO:0046394">
    <property type="term" value="P:carboxylic acid biosynthetic process"/>
    <property type="evidence" value="ECO:0007669"/>
    <property type="project" value="UniProtKB-ARBA"/>
</dbReference>
<dbReference type="InterPro" id="IPR050571">
    <property type="entry name" value="Class-IV_PLP-Dep_Aminotrnsfr"/>
</dbReference>
<keyword evidence="3" id="KW-1185">Reference proteome</keyword>
<dbReference type="NCBIfam" id="NF005886">
    <property type="entry name" value="PRK07849.1-1"/>
    <property type="match status" value="1"/>
</dbReference>
<keyword evidence="2" id="KW-0456">Lyase</keyword>
<dbReference type="EMBL" id="CP026948">
    <property type="protein sequence ID" value="AWB84612.1"/>
    <property type="molecule type" value="Genomic_DNA"/>
</dbReference>
<name>A0A2S0WFZ9_9CORY</name>
<dbReference type="Gene3D" id="3.20.10.10">
    <property type="entry name" value="D-amino Acid Aminotransferase, subunit A, domain 2"/>
    <property type="match status" value="1"/>
</dbReference>
<dbReference type="Gene3D" id="3.30.470.10">
    <property type="match status" value="1"/>
</dbReference>
<dbReference type="InterPro" id="IPR043132">
    <property type="entry name" value="BCAT-like_C"/>
</dbReference>